<dbReference type="PROSITE" id="PS51071">
    <property type="entry name" value="HTH_RPIR"/>
    <property type="match status" value="1"/>
</dbReference>
<dbReference type="InterPro" id="IPR000281">
    <property type="entry name" value="HTH_RpiR"/>
</dbReference>
<dbReference type="Pfam" id="PF01380">
    <property type="entry name" value="SIS"/>
    <property type="match status" value="1"/>
</dbReference>
<keyword evidence="3" id="KW-0804">Transcription</keyword>
<dbReference type="InterPro" id="IPR047640">
    <property type="entry name" value="RpiR-like"/>
</dbReference>
<feature type="domain" description="HTH rpiR-type" evidence="4">
    <location>
        <begin position="1"/>
        <end position="74"/>
    </location>
</feature>
<evidence type="ECO:0000256" key="2">
    <source>
        <dbReference type="ARBA" id="ARBA00023125"/>
    </source>
</evidence>
<dbReference type="InterPro" id="IPR036388">
    <property type="entry name" value="WH-like_DNA-bd_sf"/>
</dbReference>
<name>A0ABY5J231_9BACT</name>
<dbReference type="PANTHER" id="PTHR30514">
    <property type="entry name" value="GLUCOKINASE"/>
    <property type="match status" value="1"/>
</dbReference>
<feature type="domain" description="SIS" evidence="5">
    <location>
        <begin position="111"/>
        <end position="252"/>
    </location>
</feature>
<dbReference type="SUPFAM" id="SSF53697">
    <property type="entry name" value="SIS domain"/>
    <property type="match status" value="1"/>
</dbReference>
<dbReference type="InterPro" id="IPR001347">
    <property type="entry name" value="SIS_dom"/>
</dbReference>
<dbReference type="Gene3D" id="3.40.50.10490">
    <property type="entry name" value="Glucose-6-phosphate isomerase like protein, domain 1"/>
    <property type="match status" value="1"/>
</dbReference>
<dbReference type="CDD" id="cd05013">
    <property type="entry name" value="SIS_RpiR"/>
    <property type="match status" value="1"/>
</dbReference>
<dbReference type="InterPro" id="IPR046348">
    <property type="entry name" value="SIS_dom_sf"/>
</dbReference>
<evidence type="ECO:0000256" key="1">
    <source>
        <dbReference type="ARBA" id="ARBA00023015"/>
    </source>
</evidence>
<dbReference type="InterPro" id="IPR035472">
    <property type="entry name" value="RpiR-like_SIS"/>
</dbReference>
<dbReference type="RefSeq" id="WP_129723012.1">
    <property type="nucleotide sequence ID" value="NZ_CP101808.1"/>
</dbReference>
<evidence type="ECO:0000313" key="6">
    <source>
        <dbReference type="EMBL" id="UUD36828.1"/>
    </source>
</evidence>
<evidence type="ECO:0000259" key="4">
    <source>
        <dbReference type="PROSITE" id="PS51071"/>
    </source>
</evidence>
<evidence type="ECO:0000256" key="3">
    <source>
        <dbReference type="ARBA" id="ARBA00023163"/>
    </source>
</evidence>
<dbReference type="Gene3D" id="1.10.10.10">
    <property type="entry name" value="Winged helix-like DNA-binding domain superfamily/Winged helix DNA-binding domain"/>
    <property type="match status" value="1"/>
</dbReference>
<proteinExistence type="predicted"/>
<accession>A0ABY5J231</accession>
<keyword evidence="7" id="KW-1185">Reference proteome</keyword>
<protein>
    <submittedName>
        <fullName evidence="6">MurR/RpiR family transcriptional regulator</fullName>
    </submittedName>
</protein>
<keyword evidence="2" id="KW-0238">DNA-binding</keyword>
<dbReference type="PANTHER" id="PTHR30514:SF10">
    <property type="entry name" value="MURR_RPIR FAMILY TRANSCRIPTIONAL REGULATOR"/>
    <property type="match status" value="1"/>
</dbReference>
<dbReference type="InterPro" id="IPR009057">
    <property type="entry name" value="Homeodomain-like_sf"/>
</dbReference>
<dbReference type="EMBL" id="CP101808">
    <property type="protein sequence ID" value="UUD36828.1"/>
    <property type="molecule type" value="Genomic_DNA"/>
</dbReference>
<dbReference type="PROSITE" id="PS51464">
    <property type="entry name" value="SIS"/>
    <property type="match status" value="1"/>
</dbReference>
<dbReference type="SUPFAM" id="SSF46689">
    <property type="entry name" value="Homeodomain-like"/>
    <property type="match status" value="1"/>
</dbReference>
<keyword evidence="1" id="KW-0805">Transcription regulation</keyword>
<dbReference type="Proteomes" id="UP001059576">
    <property type="component" value="Chromosome"/>
</dbReference>
<organism evidence="6 7">
    <name type="scientific">Mycoplasmopsis equigenitalium</name>
    <dbReference type="NCBI Taxonomy" id="114883"/>
    <lineage>
        <taxon>Bacteria</taxon>
        <taxon>Bacillati</taxon>
        <taxon>Mycoplasmatota</taxon>
        <taxon>Mycoplasmoidales</taxon>
        <taxon>Metamycoplasmataceae</taxon>
        <taxon>Mycoplasmopsis</taxon>
    </lineage>
</organism>
<evidence type="ECO:0000259" key="5">
    <source>
        <dbReference type="PROSITE" id="PS51464"/>
    </source>
</evidence>
<gene>
    <name evidence="6" type="ORF">NPA09_02935</name>
</gene>
<evidence type="ECO:0000313" key="7">
    <source>
        <dbReference type="Proteomes" id="UP001059576"/>
    </source>
</evidence>
<sequence length="269" mass="31318">MELFKDELAKLTDTEKMLVKHINEDLEFYSTNSIEKCSNRSNVSTALFSRLHKKLNFESFKQMQFFIRHKYLNEINLSKWDSDLAYKVAFYYINAIQNTANTLDRKKIDEAVTKIAKMRKVILFGIGSSLIACREFALSLQKLAITPLYDPDFHTFLLSIGYYISKPEKPLVILVSKSGKTKEFRYLLDLLEANQFDYLIITANRALAGKYKNVLLHHTLEQKNRINALSSKVVQQYILDLLLFKIINILNISEIKENQTKVIDDWNNS</sequence>
<reference evidence="6" key="1">
    <citation type="submission" date="2022-07" db="EMBL/GenBank/DDBJ databases">
        <title>Complete genome of Mycoplasma equigenitalium type strain T37.</title>
        <authorList>
            <person name="Spergser J."/>
        </authorList>
    </citation>
    <scope>NUCLEOTIDE SEQUENCE</scope>
    <source>
        <strain evidence="6">T37</strain>
    </source>
</reference>